<reference evidence="7" key="1">
    <citation type="journal article" date="2013" name="Genome Announc.">
        <title>Draft genome sequence of the grapevine dieback fungus Eutypa lata UCR-EL1.</title>
        <authorList>
            <person name="Blanco-Ulate B."/>
            <person name="Rolshausen P.E."/>
            <person name="Cantu D."/>
        </authorList>
    </citation>
    <scope>NUCLEOTIDE SEQUENCE [LARGE SCALE GENOMIC DNA]</scope>
    <source>
        <strain evidence="7">UCR-EL1</strain>
    </source>
</reference>
<dbReference type="InterPro" id="IPR016169">
    <property type="entry name" value="FAD-bd_PCMH_sub2"/>
</dbReference>
<dbReference type="OrthoDB" id="2151789at2759"/>
<dbReference type="OMA" id="CILQPRT"/>
<evidence type="ECO:0000256" key="4">
    <source>
        <dbReference type="ARBA" id="ARBA00023002"/>
    </source>
</evidence>
<dbReference type="PANTHER" id="PTHR42973:SF53">
    <property type="entry name" value="FAD-BINDING PCMH-TYPE DOMAIN-CONTAINING PROTEIN-RELATED"/>
    <property type="match status" value="1"/>
</dbReference>
<proteinExistence type="inferred from homology"/>
<dbReference type="AlphaFoldDB" id="M7SL35"/>
<dbReference type="SUPFAM" id="SSF56176">
    <property type="entry name" value="FAD-binding/transporter-associated domain-like"/>
    <property type="match status" value="1"/>
</dbReference>
<evidence type="ECO:0000259" key="5">
    <source>
        <dbReference type="PROSITE" id="PS51387"/>
    </source>
</evidence>
<protein>
    <submittedName>
        <fullName evidence="6">Putative fad binding domain containing protein</fullName>
    </submittedName>
</protein>
<evidence type="ECO:0000313" key="6">
    <source>
        <dbReference type="EMBL" id="EMR67064.1"/>
    </source>
</evidence>
<sequence>MSASVVDCCSALESSGLKNVIYPGDEVYESRIESYFSVSAQLKPFCLVQPTTAEEVALAVTLLIKNTTCEFAIRSGGHTVWPGAANTNVGVTIDLGLMKNTTYVPETKIAQIQAGSRWRDVYEELTPYGVTVPGGRTNTVGVAGFLTGGGNTFYTARRGFGCDNVVNFEVVLANGEITNANAEQNPDLFKALKGGSANFGIVTRFDMQAFEAPELWGGLVTYPASTGDQHIAAYVDWTNNIENYPDGSAIVFFSYEPNVQDIIITAAYDDTTGAVAPPAFDKFMAIPDQMTNSLRKDSHLNLTNELELVGGYRNVWFGIAFHNDIRMYEKAVEMHRRFVEDWKAQLSPDGDFICHAIFQALPTIFSRHSVERGGNVMGLDRETQNSVMFQVQLAFRGDVEKERTARERVAGFRTALKGHSAELGAAVDWEYLNYADYTQNPLKTYGEENVAFTREVAVKYDPAGVFQTRMPGGFKISRVD</sequence>
<dbReference type="PROSITE" id="PS51387">
    <property type="entry name" value="FAD_PCMH"/>
    <property type="match status" value="1"/>
</dbReference>
<dbReference type="InterPro" id="IPR050416">
    <property type="entry name" value="FAD-linked_Oxidoreductase"/>
</dbReference>
<dbReference type="eggNOG" id="KOG1231">
    <property type="taxonomic scope" value="Eukaryota"/>
</dbReference>
<feature type="domain" description="FAD-binding PCMH-type" evidence="5">
    <location>
        <begin position="40"/>
        <end position="212"/>
    </location>
</feature>
<keyword evidence="2" id="KW-0285">Flavoprotein</keyword>
<dbReference type="KEGG" id="ela:UCREL1_5937"/>
<dbReference type="EMBL" id="KB706534">
    <property type="protein sequence ID" value="EMR67064.1"/>
    <property type="molecule type" value="Genomic_DNA"/>
</dbReference>
<evidence type="ECO:0000256" key="2">
    <source>
        <dbReference type="ARBA" id="ARBA00022630"/>
    </source>
</evidence>
<dbReference type="GO" id="GO:0071949">
    <property type="term" value="F:FAD binding"/>
    <property type="evidence" value="ECO:0007669"/>
    <property type="project" value="InterPro"/>
</dbReference>
<dbReference type="Gene3D" id="3.30.465.10">
    <property type="match status" value="1"/>
</dbReference>
<dbReference type="STRING" id="1287681.M7SL35"/>
<comment type="similarity">
    <text evidence="1">Belongs to the oxygen-dependent FAD-linked oxidoreductase family.</text>
</comment>
<accession>M7SL35</accession>
<name>M7SL35_EUTLA</name>
<dbReference type="Proteomes" id="UP000012174">
    <property type="component" value="Unassembled WGS sequence"/>
</dbReference>
<evidence type="ECO:0000256" key="3">
    <source>
        <dbReference type="ARBA" id="ARBA00022827"/>
    </source>
</evidence>
<evidence type="ECO:0000313" key="7">
    <source>
        <dbReference type="Proteomes" id="UP000012174"/>
    </source>
</evidence>
<dbReference type="GO" id="GO:0016491">
    <property type="term" value="F:oxidoreductase activity"/>
    <property type="evidence" value="ECO:0007669"/>
    <property type="project" value="UniProtKB-KW"/>
</dbReference>
<dbReference type="HOGENOM" id="CLU_018354_1_1_1"/>
<organism evidence="6 7">
    <name type="scientific">Eutypa lata (strain UCR-EL1)</name>
    <name type="common">Grapevine dieback disease fungus</name>
    <name type="synonym">Eutypa armeniacae</name>
    <dbReference type="NCBI Taxonomy" id="1287681"/>
    <lineage>
        <taxon>Eukaryota</taxon>
        <taxon>Fungi</taxon>
        <taxon>Dikarya</taxon>
        <taxon>Ascomycota</taxon>
        <taxon>Pezizomycotina</taxon>
        <taxon>Sordariomycetes</taxon>
        <taxon>Xylariomycetidae</taxon>
        <taxon>Xylariales</taxon>
        <taxon>Diatrypaceae</taxon>
        <taxon>Eutypa</taxon>
    </lineage>
</organism>
<evidence type="ECO:0000256" key="1">
    <source>
        <dbReference type="ARBA" id="ARBA00005466"/>
    </source>
</evidence>
<keyword evidence="3" id="KW-0274">FAD</keyword>
<dbReference type="InterPro" id="IPR006094">
    <property type="entry name" value="Oxid_FAD_bind_N"/>
</dbReference>
<gene>
    <name evidence="6" type="ORF">UCREL1_5937</name>
</gene>
<keyword evidence="4" id="KW-0560">Oxidoreductase</keyword>
<dbReference type="Pfam" id="PF01565">
    <property type="entry name" value="FAD_binding_4"/>
    <property type="match status" value="1"/>
</dbReference>
<dbReference type="InterPro" id="IPR016166">
    <property type="entry name" value="FAD-bd_PCMH"/>
</dbReference>
<keyword evidence="7" id="KW-1185">Reference proteome</keyword>
<dbReference type="InterPro" id="IPR036318">
    <property type="entry name" value="FAD-bd_PCMH-like_sf"/>
</dbReference>
<dbReference type="PANTHER" id="PTHR42973">
    <property type="entry name" value="BINDING OXIDOREDUCTASE, PUTATIVE (AFU_ORTHOLOGUE AFUA_1G17690)-RELATED"/>
    <property type="match status" value="1"/>
</dbReference>